<dbReference type="InterPro" id="IPR006015">
    <property type="entry name" value="Universal_stress_UspA"/>
</dbReference>
<comment type="subcellular location">
    <subcellularLocation>
        <location evidence="2">Cytoplasm</location>
    </subcellularLocation>
</comment>
<dbReference type="PANTHER" id="PTHR46268">
    <property type="entry name" value="STRESS RESPONSE PROTEIN NHAX"/>
    <property type="match status" value="1"/>
</dbReference>
<sequence>MYNRILIATDGSEIAQKGVDHGLALAKTLGVEVTIITVTERFPVYTSGAGYDLAWSGAALAEYSEGQTKVADSILAAAKQSAQRLGVTADTLHVPETEVAEAIITAAQERNCDLIVMASHGRRGLGRLMLGSKASEVLTHTDIPVLVVR</sequence>
<dbReference type="OrthoDB" id="5564966at2"/>
<dbReference type="STRING" id="76947.GCA_002080435_03187"/>
<evidence type="ECO:0000256" key="2">
    <source>
        <dbReference type="PIRNR" id="PIRNR006276"/>
    </source>
</evidence>
<evidence type="ECO:0000313" key="4">
    <source>
        <dbReference type="EMBL" id="KFG88995.1"/>
    </source>
</evidence>
<name>A0A086P6H7_SPHHM</name>
<evidence type="ECO:0000313" key="5">
    <source>
        <dbReference type="Proteomes" id="UP000024284"/>
    </source>
</evidence>
<accession>A0A086P6H7</accession>
<dbReference type="Pfam" id="PF00582">
    <property type="entry name" value="Usp"/>
    <property type="match status" value="1"/>
</dbReference>
<dbReference type="PATRIC" id="fig|1219045.3.peg.3455"/>
<dbReference type="PANTHER" id="PTHR46268:SF15">
    <property type="entry name" value="UNIVERSAL STRESS PROTEIN HP_0031"/>
    <property type="match status" value="1"/>
</dbReference>
<evidence type="ECO:0000259" key="3">
    <source>
        <dbReference type="Pfam" id="PF00582"/>
    </source>
</evidence>
<reference evidence="4" key="1">
    <citation type="submission" date="2014-08" db="EMBL/GenBank/DDBJ databases">
        <title>Draft genome sequences of Sphingobium herbicidovorans.</title>
        <authorList>
            <person name="Gan H.M."/>
            <person name="Gan H.Y."/>
            <person name="Savka M.A."/>
        </authorList>
    </citation>
    <scope>NUCLEOTIDE SEQUENCE [LARGE SCALE GENOMIC DNA]</scope>
    <source>
        <strain evidence="4">NBRC 16415</strain>
    </source>
</reference>
<dbReference type="EMBL" id="JFZA02000045">
    <property type="protein sequence ID" value="KFG88995.1"/>
    <property type="molecule type" value="Genomic_DNA"/>
</dbReference>
<proteinExistence type="inferred from homology"/>
<protein>
    <recommendedName>
        <fullName evidence="2">Universal stress protein</fullName>
    </recommendedName>
</protein>
<keyword evidence="2" id="KW-0963">Cytoplasm</keyword>
<dbReference type="Gene3D" id="3.40.50.620">
    <property type="entry name" value="HUPs"/>
    <property type="match status" value="1"/>
</dbReference>
<organism evidence="4 5">
    <name type="scientific">Sphingobium herbicidovorans (strain ATCC 700291 / DSM 11019 / CCUG 56400 / KCTC 2939 / LMG 18315 / NBRC 16415 / MH)</name>
    <name type="common">Sphingomonas herbicidovorans</name>
    <dbReference type="NCBI Taxonomy" id="1219045"/>
    <lineage>
        <taxon>Bacteria</taxon>
        <taxon>Pseudomonadati</taxon>
        <taxon>Pseudomonadota</taxon>
        <taxon>Alphaproteobacteria</taxon>
        <taxon>Sphingomonadales</taxon>
        <taxon>Sphingomonadaceae</taxon>
        <taxon>Sphingobium</taxon>
    </lineage>
</organism>
<comment type="caution">
    <text evidence="4">The sequence shown here is derived from an EMBL/GenBank/DDBJ whole genome shotgun (WGS) entry which is preliminary data.</text>
</comment>
<comment type="similarity">
    <text evidence="1 2">Belongs to the universal stress protein A family.</text>
</comment>
<dbReference type="Proteomes" id="UP000024284">
    <property type="component" value="Unassembled WGS sequence"/>
</dbReference>
<dbReference type="RefSeq" id="WP_037468259.1">
    <property type="nucleotide sequence ID" value="NZ_BCZD01000011.1"/>
</dbReference>
<evidence type="ECO:0000256" key="1">
    <source>
        <dbReference type="ARBA" id="ARBA00008791"/>
    </source>
</evidence>
<keyword evidence="5" id="KW-1185">Reference proteome</keyword>
<dbReference type="InterPro" id="IPR006016">
    <property type="entry name" value="UspA"/>
</dbReference>
<dbReference type="PIRSF" id="PIRSF006276">
    <property type="entry name" value="UspA"/>
    <property type="match status" value="1"/>
</dbReference>
<gene>
    <name evidence="4" type="ORF">BV98_003395</name>
</gene>
<dbReference type="SUPFAM" id="SSF52402">
    <property type="entry name" value="Adenine nucleotide alpha hydrolases-like"/>
    <property type="match status" value="1"/>
</dbReference>
<dbReference type="InterPro" id="IPR014729">
    <property type="entry name" value="Rossmann-like_a/b/a_fold"/>
</dbReference>
<dbReference type="PRINTS" id="PR01438">
    <property type="entry name" value="UNVRSLSTRESS"/>
</dbReference>
<dbReference type="eggNOG" id="COG0589">
    <property type="taxonomic scope" value="Bacteria"/>
</dbReference>
<dbReference type="AlphaFoldDB" id="A0A086P6H7"/>
<feature type="domain" description="UspA" evidence="3">
    <location>
        <begin position="1"/>
        <end position="149"/>
    </location>
</feature>
<dbReference type="GO" id="GO:0005737">
    <property type="term" value="C:cytoplasm"/>
    <property type="evidence" value="ECO:0007669"/>
    <property type="project" value="UniProtKB-SubCell"/>
</dbReference>
<dbReference type="CDD" id="cd00293">
    <property type="entry name" value="USP-like"/>
    <property type="match status" value="1"/>
</dbReference>